<dbReference type="STRING" id="3818.A0A444XXA7"/>
<dbReference type="InterPro" id="IPR051345">
    <property type="entry name" value="Importin_beta-like_NTR"/>
</dbReference>
<dbReference type="GO" id="GO:0005737">
    <property type="term" value="C:cytoplasm"/>
    <property type="evidence" value="ECO:0007669"/>
    <property type="project" value="TreeGrafter"/>
</dbReference>
<protein>
    <recommendedName>
        <fullName evidence="5">Manganese/iron superoxide dismutase C-terminal domain-containing protein</fullName>
    </recommendedName>
</protein>
<dbReference type="GO" id="GO:0006606">
    <property type="term" value="P:protein import into nucleus"/>
    <property type="evidence" value="ECO:0007669"/>
    <property type="project" value="TreeGrafter"/>
</dbReference>
<dbReference type="InterPro" id="IPR019832">
    <property type="entry name" value="Mn/Fe_SOD_C"/>
</dbReference>
<keyword evidence="2" id="KW-0813">Transport</keyword>
<dbReference type="InterPro" id="IPR036872">
    <property type="entry name" value="CH_dom_sf"/>
</dbReference>
<comment type="caution">
    <text evidence="6">The sequence shown here is derived from an EMBL/GenBank/DDBJ whole genome shotgun (WGS) entry which is preliminary data.</text>
</comment>
<keyword evidence="3" id="KW-0539">Nucleus</keyword>
<dbReference type="InterPro" id="IPR019833">
    <property type="entry name" value="Mn/Fe_SOD_BS"/>
</dbReference>
<dbReference type="EMBL" id="SDMP01000018">
    <property type="protein sequence ID" value="RYQ94427.1"/>
    <property type="molecule type" value="Genomic_DNA"/>
</dbReference>
<dbReference type="PROSITE" id="PS00088">
    <property type="entry name" value="SOD_MN"/>
    <property type="match status" value="1"/>
</dbReference>
<feature type="region of interest" description="Disordered" evidence="4">
    <location>
        <begin position="362"/>
        <end position="381"/>
    </location>
</feature>
<dbReference type="SUPFAM" id="SSF47576">
    <property type="entry name" value="Calponin-homology domain, CH-domain"/>
    <property type="match status" value="1"/>
</dbReference>
<feature type="compositionally biased region" description="Low complexity" evidence="4">
    <location>
        <begin position="371"/>
        <end position="381"/>
    </location>
</feature>
<gene>
    <name evidence="6" type="ORF">Ahy_B08g089333</name>
</gene>
<dbReference type="GO" id="GO:0004784">
    <property type="term" value="F:superoxide dismutase activity"/>
    <property type="evidence" value="ECO:0007669"/>
    <property type="project" value="InterPro"/>
</dbReference>
<reference evidence="6 7" key="1">
    <citation type="submission" date="2019-01" db="EMBL/GenBank/DDBJ databases">
        <title>Sequencing of cultivated peanut Arachis hypogaea provides insights into genome evolution and oil improvement.</title>
        <authorList>
            <person name="Chen X."/>
        </authorList>
    </citation>
    <scope>NUCLEOTIDE SEQUENCE [LARGE SCALE GENOMIC DNA]</scope>
    <source>
        <strain evidence="7">cv. Fuhuasheng</strain>
        <tissue evidence="6">Leaves</tissue>
    </source>
</reference>
<evidence type="ECO:0000256" key="1">
    <source>
        <dbReference type="ARBA" id="ARBA00004123"/>
    </source>
</evidence>
<dbReference type="GO" id="GO:0046872">
    <property type="term" value="F:metal ion binding"/>
    <property type="evidence" value="ECO:0007669"/>
    <property type="project" value="InterPro"/>
</dbReference>
<dbReference type="InterPro" id="IPR011989">
    <property type="entry name" value="ARM-like"/>
</dbReference>
<keyword evidence="7" id="KW-1185">Reference proteome</keyword>
<dbReference type="Pfam" id="PF02777">
    <property type="entry name" value="Sod_Fe_C"/>
    <property type="match status" value="1"/>
</dbReference>
<dbReference type="InterPro" id="IPR036314">
    <property type="entry name" value="SOD_C_sf"/>
</dbReference>
<name>A0A444XXA7_ARAHY</name>
<dbReference type="GO" id="GO:0005634">
    <property type="term" value="C:nucleus"/>
    <property type="evidence" value="ECO:0007669"/>
    <property type="project" value="UniProtKB-SubCell"/>
</dbReference>
<dbReference type="Gene3D" id="1.25.10.10">
    <property type="entry name" value="Leucine-rich Repeat Variant"/>
    <property type="match status" value="1"/>
</dbReference>
<dbReference type="Proteomes" id="UP000289738">
    <property type="component" value="Chromosome B08"/>
</dbReference>
<dbReference type="SUPFAM" id="SSF54719">
    <property type="entry name" value="Fe,Mn superoxide dismutase (SOD), C-terminal domain"/>
    <property type="match status" value="1"/>
</dbReference>
<dbReference type="Gene3D" id="1.10.418.10">
    <property type="entry name" value="Calponin-like domain"/>
    <property type="match status" value="1"/>
</dbReference>
<accession>A0A444XXA7</accession>
<dbReference type="AlphaFoldDB" id="A0A444XXA7"/>
<feature type="domain" description="Manganese/iron superoxide dismutase C-terminal" evidence="5">
    <location>
        <begin position="328"/>
        <end position="359"/>
    </location>
</feature>
<evidence type="ECO:0000256" key="3">
    <source>
        <dbReference type="ARBA" id="ARBA00023242"/>
    </source>
</evidence>
<dbReference type="PANTHER" id="PTHR12363">
    <property type="entry name" value="TRANSPORTIN 3 AND IMPORTIN 13"/>
    <property type="match status" value="1"/>
</dbReference>
<evidence type="ECO:0000256" key="2">
    <source>
        <dbReference type="ARBA" id="ARBA00022448"/>
    </source>
</evidence>
<sequence>MELAGWSLLSPLCYPCCHYARKTSALPLFLSNSLTKLTRCHIHCFCKVTTPTTGIYSGAICSNDNFLHQGSPQQRSPSTIISSPFIAIVHLLAAAFNELLRSCSGFDLKVSHRRSSPLLLRLSPRRRKQHPSFNKSLHFCDYVLALTVENFLERHLQTPVFNPSMAKSIHHASYDHSDALNLLKKFHKGHPKVKTQINIAVTALAVHVPAEDWGDGGIVKWLRDEMDSHPEYIPGFLELLTVLPEVLEAFASQNRKLKGILIMVRGYCSALNKIQPGAIPKVVEAPSDVDVLSDGKALSVYQYFENVRNFLVALERLGLPTFETSDLKQDPLVTKGPRLVPLLGIDVWEHAYYLQELNQESEISSPKELGSRSSGASNRAA</sequence>
<evidence type="ECO:0000313" key="7">
    <source>
        <dbReference type="Proteomes" id="UP000289738"/>
    </source>
</evidence>
<evidence type="ECO:0000256" key="4">
    <source>
        <dbReference type="SAM" id="MobiDB-lite"/>
    </source>
</evidence>
<evidence type="ECO:0000259" key="5">
    <source>
        <dbReference type="Pfam" id="PF02777"/>
    </source>
</evidence>
<dbReference type="PANTHER" id="PTHR12363:SF33">
    <property type="entry name" value="IMPORTIN-13"/>
    <property type="match status" value="1"/>
</dbReference>
<evidence type="ECO:0000313" key="6">
    <source>
        <dbReference type="EMBL" id="RYQ94427.1"/>
    </source>
</evidence>
<organism evidence="6 7">
    <name type="scientific">Arachis hypogaea</name>
    <name type="common">Peanut</name>
    <dbReference type="NCBI Taxonomy" id="3818"/>
    <lineage>
        <taxon>Eukaryota</taxon>
        <taxon>Viridiplantae</taxon>
        <taxon>Streptophyta</taxon>
        <taxon>Embryophyta</taxon>
        <taxon>Tracheophyta</taxon>
        <taxon>Spermatophyta</taxon>
        <taxon>Magnoliopsida</taxon>
        <taxon>eudicotyledons</taxon>
        <taxon>Gunneridae</taxon>
        <taxon>Pentapetalae</taxon>
        <taxon>rosids</taxon>
        <taxon>fabids</taxon>
        <taxon>Fabales</taxon>
        <taxon>Fabaceae</taxon>
        <taxon>Papilionoideae</taxon>
        <taxon>50 kb inversion clade</taxon>
        <taxon>dalbergioids sensu lato</taxon>
        <taxon>Dalbergieae</taxon>
        <taxon>Pterocarpus clade</taxon>
        <taxon>Arachis</taxon>
    </lineage>
</organism>
<comment type="subcellular location">
    <subcellularLocation>
        <location evidence="1">Nucleus</location>
    </subcellularLocation>
</comment>
<proteinExistence type="predicted"/>